<proteinExistence type="predicted"/>
<evidence type="ECO:0000313" key="3">
    <source>
        <dbReference type="Proteomes" id="UP000518266"/>
    </source>
</evidence>
<dbReference type="Proteomes" id="UP000518266">
    <property type="component" value="Unassembled WGS sequence"/>
</dbReference>
<sequence length="326" mass="36124">MWVRSDELEQQVLEGVQAPARVPQGPVRAQLCSQEEQPPLLRDGAQRQRFMQLRHAHSIGLILRREGGNSSTQLENKSYFDNHGQVGLHPQQAVQLSFSQREAGPVGGVHHVHQNVSLPQILRPVPPQMRKRLSSPTDLCVQIMNKSAAERDTFLQTHPRKLIVRPLQPRVPHSDNLNEEPRSRAGRRGVEAHEVEAAGGPAATPLTRCLPGGQTLQHAALPGPVQTQDQDLTLPTLLLLLQKKFRAMKRADPRAATAAVRAMEMCRRRTICGADRSETGPGKGFLQTDSAKPDCRFLLLPILPLPLLSLLSLLSLHLNQLEKCIL</sequence>
<name>A0A7J5XVP6_DISMA</name>
<protein>
    <submittedName>
        <fullName evidence="2">Uncharacterized protein</fullName>
    </submittedName>
</protein>
<evidence type="ECO:0000256" key="1">
    <source>
        <dbReference type="SAM" id="MobiDB-lite"/>
    </source>
</evidence>
<feature type="compositionally biased region" description="Basic and acidic residues" evidence="1">
    <location>
        <begin position="179"/>
        <end position="189"/>
    </location>
</feature>
<dbReference type="AlphaFoldDB" id="A0A7J5XVP6"/>
<gene>
    <name evidence="2" type="ORF">F7725_007034</name>
</gene>
<reference evidence="2 3" key="1">
    <citation type="submission" date="2020-03" db="EMBL/GenBank/DDBJ databases">
        <title>Dissostichus mawsoni Genome sequencing and assembly.</title>
        <authorList>
            <person name="Park H."/>
        </authorList>
    </citation>
    <scope>NUCLEOTIDE SEQUENCE [LARGE SCALE GENOMIC DNA]</scope>
    <source>
        <strain evidence="2">DM0001</strain>
        <tissue evidence="2">Muscle</tissue>
    </source>
</reference>
<evidence type="ECO:0000313" key="2">
    <source>
        <dbReference type="EMBL" id="KAF3841172.1"/>
    </source>
</evidence>
<keyword evidence="3" id="KW-1185">Reference proteome</keyword>
<comment type="caution">
    <text evidence="2">The sequence shown here is derived from an EMBL/GenBank/DDBJ whole genome shotgun (WGS) entry which is preliminary data.</text>
</comment>
<accession>A0A7J5XVP6</accession>
<organism evidence="2 3">
    <name type="scientific">Dissostichus mawsoni</name>
    <name type="common">Antarctic cod</name>
    <dbReference type="NCBI Taxonomy" id="36200"/>
    <lineage>
        <taxon>Eukaryota</taxon>
        <taxon>Metazoa</taxon>
        <taxon>Chordata</taxon>
        <taxon>Craniata</taxon>
        <taxon>Vertebrata</taxon>
        <taxon>Euteleostomi</taxon>
        <taxon>Actinopterygii</taxon>
        <taxon>Neopterygii</taxon>
        <taxon>Teleostei</taxon>
        <taxon>Neoteleostei</taxon>
        <taxon>Acanthomorphata</taxon>
        <taxon>Eupercaria</taxon>
        <taxon>Perciformes</taxon>
        <taxon>Notothenioidei</taxon>
        <taxon>Nototheniidae</taxon>
        <taxon>Dissostichus</taxon>
    </lineage>
</organism>
<feature type="region of interest" description="Disordered" evidence="1">
    <location>
        <begin position="170"/>
        <end position="189"/>
    </location>
</feature>
<dbReference type="EMBL" id="JAAKFY010000020">
    <property type="protein sequence ID" value="KAF3841172.1"/>
    <property type="molecule type" value="Genomic_DNA"/>
</dbReference>